<proteinExistence type="predicted"/>
<keyword evidence="3" id="KW-1185">Reference proteome</keyword>
<evidence type="ECO:0008006" key="4">
    <source>
        <dbReference type="Google" id="ProtNLM"/>
    </source>
</evidence>
<feature type="region of interest" description="Disordered" evidence="1">
    <location>
        <begin position="246"/>
        <end position="272"/>
    </location>
</feature>
<feature type="compositionally biased region" description="Basic and acidic residues" evidence="1">
    <location>
        <begin position="127"/>
        <end position="136"/>
    </location>
</feature>
<dbReference type="EMBL" id="JACAZI010000001">
    <property type="protein sequence ID" value="KAF7372235.1"/>
    <property type="molecule type" value="Genomic_DNA"/>
</dbReference>
<evidence type="ECO:0000313" key="2">
    <source>
        <dbReference type="EMBL" id="KAF7372235.1"/>
    </source>
</evidence>
<feature type="region of interest" description="Disordered" evidence="1">
    <location>
        <begin position="66"/>
        <end position="159"/>
    </location>
</feature>
<accession>A0A8H7DFA1</accession>
<evidence type="ECO:0000313" key="3">
    <source>
        <dbReference type="Proteomes" id="UP000620124"/>
    </source>
</evidence>
<dbReference type="Proteomes" id="UP000620124">
    <property type="component" value="Unassembled WGS sequence"/>
</dbReference>
<dbReference type="OrthoDB" id="3055012at2759"/>
<organism evidence="2 3">
    <name type="scientific">Mycena venus</name>
    <dbReference type="NCBI Taxonomy" id="2733690"/>
    <lineage>
        <taxon>Eukaryota</taxon>
        <taxon>Fungi</taxon>
        <taxon>Dikarya</taxon>
        <taxon>Basidiomycota</taxon>
        <taxon>Agaricomycotina</taxon>
        <taxon>Agaricomycetes</taxon>
        <taxon>Agaricomycetidae</taxon>
        <taxon>Agaricales</taxon>
        <taxon>Marasmiineae</taxon>
        <taxon>Mycenaceae</taxon>
        <taxon>Mycena</taxon>
    </lineage>
</organism>
<reference evidence="2" key="1">
    <citation type="submission" date="2020-05" db="EMBL/GenBank/DDBJ databases">
        <title>Mycena genomes resolve the evolution of fungal bioluminescence.</title>
        <authorList>
            <person name="Tsai I.J."/>
        </authorList>
    </citation>
    <scope>NUCLEOTIDE SEQUENCE</scope>
    <source>
        <strain evidence="2">CCC161011</strain>
    </source>
</reference>
<name>A0A8H7DFA1_9AGAR</name>
<comment type="caution">
    <text evidence="2">The sequence shown here is derived from an EMBL/GenBank/DDBJ whole genome shotgun (WGS) entry which is preliminary data.</text>
</comment>
<sequence length="272" mass="29790">MSTPFDPPFVLSDRPLNRKLIGELQSLAAFMKLDATLKKDALLRAIQRHMKDHPELADDPRLVPLFAHRSSPKNGPKTSAVKAAEEEVEATKPQPAATGANRTLLAKSAKTDPPPSFAKRSSGGHRHTTESEHENGSDSSEEGDPAPRNVFATPEPEIKDETVDINQRMKGIVHVNFYDELDHKKSLRQVIVDDFPVQLSTTANGSKKYSALLSQLIPAAIRNDSPIKEHSGRLLHSRCDDDLCGKSGTTSSEERFGPHRGILGRGDGRSLL</sequence>
<protein>
    <recommendedName>
        <fullName evidence="4">SAP domain-containing protein</fullName>
    </recommendedName>
</protein>
<gene>
    <name evidence="2" type="ORF">MVEN_00083000</name>
</gene>
<evidence type="ECO:0000256" key="1">
    <source>
        <dbReference type="SAM" id="MobiDB-lite"/>
    </source>
</evidence>
<dbReference type="AlphaFoldDB" id="A0A8H7DFA1"/>